<proteinExistence type="inferred from homology"/>
<accession>A0AAX3LT36</accession>
<feature type="domain" description="HTH lysR-type" evidence="5">
    <location>
        <begin position="2"/>
        <end position="59"/>
    </location>
</feature>
<dbReference type="PANTHER" id="PTHR30427:SF1">
    <property type="entry name" value="TRANSCRIPTIONAL ACTIVATOR PROTEIN LYSR"/>
    <property type="match status" value="1"/>
</dbReference>
<dbReference type="SUPFAM" id="SSF53850">
    <property type="entry name" value="Periplasmic binding protein-like II"/>
    <property type="match status" value="1"/>
</dbReference>
<evidence type="ECO:0000256" key="4">
    <source>
        <dbReference type="ARBA" id="ARBA00023163"/>
    </source>
</evidence>
<dbReference type="InterPro" id="IPR005119">
    <property type="entry name" value="LysR_subst-bd"/>
</dbReference>
<dbReference type="PANTHER" id="PTHR30427">
    <property type="entry name" value="TRANSCRIPTIONAL ACTIVATOR PROTEIN LYSR"/>
    <property type="match status" value="1"/>
</dbReference>
<dbReference type="Pfam" id="PF00126">
    <property type="entry name" value="HTH_1"/>
    <property type="match status" value="1"/>
</dbReference>
<sequence length="306" mass="34015">MFKARELQAFDAYMRLGGMKLAAEHLELSQPMVSRLLSSLEEKAGFELFQRKRNRLTPTVEAFSFHQSVVHYLAGLRNLEQEAKAIASGQVGHLVIAAQPVFCDTFLLDALAQFRKEHPQATVQIADVGMAEMLQMISENRCDLAFGITLNAEAFGGETLSLAHCEATCILPKGHPLENIEEIPLPRLRKEMFIDLSQGSPLRRRIDLMMETIQVNRTIAAELRTIHGIVRLVERGEGIAIIDPVAHQLLDLERVSVHRLIPSITWDIAQFVPHGRPLSTVGQAFAAVVAEEIESLKRAGVVSETL</sequence>
<dbReference type="EMBL" id="CP116424">
    <property type="protein sequence ID" value="WCE71901.1"/>
    <property type="molecule type" value="Genomic_DNA"/>
</dbReference>
<keyword evidence="6" id="KW-0614">Plasmid</keyword>
<comment type="similarity">
    <text evidence="1">Belongs to the LysR transcriptional regulatory family.</text>
</comment>
<reference evidence="6" key="1">
    <citation type="submission" date="2023-01" db="EMBL/GenBank/DDBJ databases">
        <title>Comparative genomic analysis of cold water coral derived Sulfitobacter faviae: insights into their metabolism and habitat adaptation.</title>
        <authorList>
            <person name="Guo Y."/>
            <person name="Lin S."/>
            <person name="Huang Z."/>
            <person name="Tang K."/>
            <person name="Wang X."/>
        </authorList>
    </citation>
    <scope>NUCLEOTIDE SEQUENCE</scope>
    <source>
        <strain evidence="6">SCSIO W_1865</strain>
        <plasmid evidence="6">unnamed1</plasmid>
    </source>
</reference>
<geneLocation type="plasmid" evidence="6 7">
    <name>unnamed1</name>
</geneLocation>
<name>A0AAX3LT36_9RHOB</name>
<keyword evidence="4" id="KW-0804">Transcription</keyword>
<evidence type="ECO:0000313" key="6">
    <source>
        <dbReference type="EMBL" id="WCE71901.1"/>
    </source>
</evidence>
<dbReference type="GO" id="GO:0010628">
    <property type="term" value="P:positive regulation of gene expression"/>
    <property type="evidence" value="ECO:0007669"/>
    <property type="project" value="TreeGrafter"/>
</dbReference>
<dbReference type="AlphaFoldDB" id="A0AAX3LT36"/>
<dbReference type="InterPro" id="IPR000847">
    <property type="entry name" value="LysR_HTH_N"/>
</dbReference>
<evidence type="ECO:0000313" key="7">
    <source>
        <dbReference type="Proteomes" id="UP001210770"/>
    </source>
</evidence>
<dbReference type="Gene3D" id="3.40.190.290">
    <property type="match status" value="1"/>
</dbReference>
<gene>
    <name evidence="6" type="ORF">PL336_16715</name>
</gene>
<dbReference type="InterPro" id="IPR036388">
    <property type="entry name" value="WH-like_DNA-bd_sf"/>
</dbReference>
<dbReference type="RefSeq" id="WP_271690034.1">
    <property type="nucleotide sequence ID" value="NZ_CP116424.1"/>
</dbReference>
<dbReference type="SUPFAM" id="SSF46785">
    <property type="entry name" value="Winged helix' DNA-binding domain"/>
    <property type="match status" value="1"/>
</dbReference>
<dbReference type="InterPro" id="IPR036390">
    <property type="entry name" value="WH_DNA-bd_sf"/>
</dbReference>
<keyword evidence="2" id="KW-0805">Transcription regulation</keyword>
<dbReference type="Gene3D" id="1.10.10.10">
    <property type="entry name" value="Winged helix-like DNA-binding domain superfamily/Winged helix DNA-binding domain"/>
    <property type="match status" value="1"/>
</dbReference>
<dbReference type="PROSITE" id="PS50931">
    <property type="entry name" value="HTH_LYSR"/>
    <property type="match status" value="1"/>
</dbReference>
<evidence type="ECO:0000256" key="3">
    <source>
        <dbReference type="ARBA" id="ARBA00023125"/>
    </source>
</evidence>
<organism evidence="6 7">
    <name type="scientific">Sulfitobacter faviae</name>
    <dbReference type="NCBI Taxonomy" id="1775881"/>
    <lineage>
        <taxon>Bacteria</taxon>
        <taxon>Pseudomonadati</taxon>
        <taxon>Pseudomonadota</taxon>
        <taxon>Alphaproteobacteria</taxon>
        <taxon>Rhodobacterales</taxon>
        <taxon>Roseobacteraceae</taxon>
        <taxon>Sulfitobacter</taxon>
    </lineage>
</organism>
<evidence type="ECO:0000259" key="5">
    <source>
        <dbReference type="PROSITE" id="PS50931"/>
    </source>
</evidence>
<dbReference type="Proteomes" id="UP001210770">
    <property type="component" value="Plasmid unnamed1"/>
</dbReference>
<evidence type="ECO:0000256" key="1">
    <source>
        <dbReference type="ARBA" id="ARBA00009437"/>
    </source>
</evidence>
<dbReference type="GO" id="GO:0003700">
    <property type="term" value="F:DNA-binding transcription factor activity"/>
    <property type="evidence" value="ECO:0007669"/>
    <property type="project" value="InterPro"/>
</dbReference>
<protein>
    <submittedName>
        <fullName evidence="6">LysR family transcriptional regulator</fullName>
    </submittedName>
</protein>
<dbReference type="Pfam" id="PF03466">
    <property type="entry name" value="LysR_substrate"/>
    <property type="match status" value="1"/>
</dbReference>
<dbReference type="PRINTS" id="PR00039">
    <property type="entry name" value="HTHLYSR"/>
</dbReference>
<dbReference type="GO" id="GO:0043565">
    <property type="term" value="F:sequence-specific DNA binding"/>
    <property type="evidence" value="ECO:0007669"/>
    <property type="project" value="TreeGrafter"/>
</dbReference>
<evidence type="ECO:0000256" key="2">
    <source>
        <dbReference type="ARBA" id="ARBA00023015"/>
    </source>
</evidence>
<keyword evidence="3" id="KW-0238">DNA-binding</keyword>